<dbReference type="PANTHER" id="PTHR23028:SF53">
    <property type="entry name" value="ACYL_TRANSF_3 DOMAIN-CONTAINING PROTEIN"/>
    <property type="match status" value="1"/>
</dbReference>
<feature type="transmembrane region" description="Helical" evidence="1">
    <location>
        <begin position="152"/>
        <end position="172"/>
    </location>
</feature>
<dbReference type="InterPro" id="IPR050879">
    <property type="entry name" value="Acyltransferase_3"/>
</dbReference>
<accession>A0A2W2GXI1</accession>
<evidence type="ECO:0000259" key="2">
    <source>
        <dbReference type="Pfam" id="PF01757"/>
    </source>
</evidence>
<keyword evidence="1" id="KW-0812">Transmembrane</keyword>
<proteinExistence type="predicted"/>
<feature type="transmembrane region" description="Helical" evidence="1">
    <location>
        <begin position="240"/>
        <end position="258"/>
    </location>
</feature>
<dbReference type="GO" id="GO:0000271">
    <property type="term" value="P:polysaccharide biosynthetic process"/>
    <property type="evidence" value="ECO:0007669"/>
    <property type="project" value="TreeGrafter"/>
</dbReference>
<organism evidence="3 4">
    <name type="scientific">Spongiactinospora gelatinilytica</name>
    <dbReference type="NCBI Taxonomy" id="2666298"/>
    <lineage>
        <taxon>Bacteria</taxon>
        <taxon>Bacillati</taxon>
        <taxon>Actinomycetota</taxon>
        <taxon>Actinomycetes</taxon>
        <taxon>Streptosporangiales</taxon>
        <taxon>Streptosporangiaceae</taxon>
        <taxon>Spongiactinospora</taxon>
    </lineage>
</organism>
<keyword evidence="1" id="KW-1133">Transmembrane helix</keyword>
<feature type="transmembrane region" description="Helical" evidence="1">
    <location>
        <begin position="331"/>
        <end position="352"/>
    </location>
</feature>
<dbReference type="EMBL" id="POUA01000156">
    <property type="protein sequence ID" value="PZG42310.1"/>
    <property type="molecule type" value="Genomic_DNA"/>
</dbReference>
<comment type="caution">
    <text evidence="3">The sequence shown here is derived from an EMBL/GenBank/DDBJ whole genome shotgun (WGS) entry which is preliminary data.</text>
</comment>
<dbReference type="PANTHER" id="PTHR23028">
    <property type="entry name" value="ACETYLTRANSFERASE"/>
    <property type="match status" value="1"/>
</dbReference>
<feature type="domain" description="Acyltransferase 3" evidence="2">
    <location>
        <begin position="26"/>
        <end position="350"/>
    </location>
</feature>
<reference evidence="3 4" key="1">
    <citation type="submission" date="2018-01" db="EMBL/GenBank/DDBJ databases">
        <title>Draft genome sequence of Sphaerisporangium sp. 7K107.</title>
        <authorList>
            <person name="Sahin N."/>
            <person name="Saygin H."/>
            <person name="Ay H."/>
        </authorList>
    </citation>
    <scope>NUCLEOTIDE SEQUENCE [LARGE SCALE GENOMIC DNA]</scope>
    <source>
        <strain evidence="3 4">7K107</strain>
    </source>
</reference>
<evidence type="ECO:0000313" key="3">
    <source>
        <dbReference type="EMBL" id="PZG42310.1"/>
    </source>
</evidence>
<name>A0A2W2GXI1_9ACTN</name>
<dbReference type="Pfam" id="PF01757">
    <property type="entry name" value="Acyl_transf_3"/>
    <property type="match status" value="1"/>
</dbReference>
<keyword evidence="1" id="KW-0472">Membrane</keyword>
<gene>
    <name evidence="3" type="ORF">C1I98_19960</name>
</gene>
<evidence type="ECO:0000256" key="1">
    <source>
        <dbReference type="SAM" id="Phobius"/>
    </source>
</evidence>
<sequence length="367" mass="40120">MAEGSIGSPQVTGTAPAGQAPVRLPSLTGLRWFAAFAVFGFHVHHSGLSDDRVIDRFLSVLFGAGASGVPFFFILSGMVLTWSAREGTPAVTFWRRRAARVLPNHMVTWAGTLALLLLAREQISTGPAVAGLFLTQAWIPDIDYFFAVNTPAWSLSCEIAFYAAFPLLLPLVKRIAAGRLWTVAALLLAGVWLMPLVTLVLPVDIGYWLVWIFPVPRAMEFALGMVLARMVREGRWRGPGLLPSVALVLVAYVAVPYAPEAWKWVAWMTGPYAVLIAAAAVSDVRGSRSVLRGRALVWLGEVSFAFYLVHQGVIRLVVWAVGHDQPPSLEVASMLAMLALTLLGSWALYRLVERPLERRLGRPRLTG</sequence>
<feature type="transmembrane region" description="Helical" evidence="1">
    <location>
        <begin position="207"/>
        <end position="228"/>
    </location>
</feature>
<feature type="transmembrane region" description="Helical" evidence="1">
    <location>
        <begin position="102"/>
        <end position="119"/>
    </location>
</feature>
<dbReference type="RefSeq" id="WP_111168956.1">
    <property type="nucleotide sequence ID" value="NZ_POUA01000156.1"/>
</dbReference>
<keyword evidence="4" id="KW-1185">Reference proteome</keyword>
<dbReference type="Proteomes" id="UP000248544">
    <property type="component" value="Unassembled WGS sequence"/>
</dbReference>
<dbReference type="GO" id="GO:0016020">
    <property type="term" value="C:membrane"/>
    <property type="evidence" value="ECO:0007669"/>
    <property type="project" value="TreeGrafter"/>
</dbReference>
<feature type="transmembrane region" description="Helical" evidence="1">
    <location>
        <begin position="179"/>
        <end position="201"/>
    </location>
</feature>
<dbReference type="GO" id="GO:0016747">
    <property type="term" value="F:acyltransferase activity, transferring groups other than amino-acyl groups"/>
    <property type="evidence" value="ECO:0007669"/>
    <property type="project" value="InterPro"/>
</dbReference>
<feature type="transmembrane region" description="Helical" evidence="1">
    <location>
        <begin position="296"/>
        <end position="319"/>
    </location>
</feature>
<feature type="transmembrane region" description="Helical" evidence="1">
    <location>
        <begin position="30"/>
        <end position="48"/>
    </location>
</feature>
<keyword evidence="3" id="KW-0808">Transferase</keyword>
<feature type="transmembrane region" description="Helical" evidence="1">
    <location>
        <begin position="60"/>
        <end position="82"/>
    </location>
</feature>
<evidence type="ECO:0000313" key="4">
    <source>
        <dbReference type="Proteomes" id="UP000248544"/>
    </source>
</evidence>
<keyword evidence="3" id="KW-0012">Acyltransferase</keyword>
<feature type="transmembrane region" description="Helical" evidence="1">
    <location>
        <begin position="264"/>
        <end position="284"/>
    </location>
</feature>
<protein>
    <submittedName>
        <fullName evidence="3">Acyltransferase</fullName>
    </submittedName>
</protein>
<dbReference type="InterPro" id="IPR002656">
    <property type="entry name" value="Acyl_transf_3_dom"/>
</dbReference>
<dbReference type="AlphaFoldDB" id="A0A2W2GXI1"/>